<protein>
    <submittedName>
        <fullName evidence="1">Putative lipoprotein</fullName>
    </submittedName>
</protein>
<dbReference type="KEGG" id="cha:CHAB381_0274"/>
<reference evidence="2" key="1">
    <citation type="submission" date="2007-07" db="EMBL/GenBank/DDBJ databases">
        <title>Complete genome sequence of Campylobacter hominis ATCC BAA-381, a commensal isolated from the human gastrointestinal tract.</title>
        <authorList>
            <person name="Fouts D.E."/>
            <person name="Mongodin E.F."/>
            <person name="Puiu D."/>
            <person name="Sebastian Y."/>
            <person name="Miller W.G."/>
            <person name="Mandrell R.E."/>
            <person name="Nelson K.E."/>
        </authorList>
    </citation>
    <scope>NUCLEOTIDE SEQUENCE [LARGE SCALE GENOMIC DNA]</scope>
    <source>
        <strain evidence="2">ATCC BAA-381 / LMG 19568 / NCTC 13146 / CH001A</strain>
    </source>
</reference>
<dbReference type="Proteomes" id="UP000002407">
    <property type="component" value="Chromosome"/>
</dbReference>
<dbReference type="EMBL" id="CP000776">
    <property type="protein sequence ID" value="ABS52433.1"/>
    <property type="molecule type" value="Genomic_DNA"/>
</dbReference>
<dbReference type="AlphaFoldDB" id="A7I036"/>
<organism evidence="1 2">
    <name type="scientific">Campylobacter hominis (strain ATCC BAA-381 / DSM 21671 / CCUG 45161 / LMG 19568 / NCTC 13146 / CH001A)</name>
    <dbReference type="NCBI Taxonomy" id="360107"/>
    <lineage>
        <taxon>Bacteria</taxon>
        <taxon>Pseudomonadati</taxon>
        <taxon>Campylobacterota</taxon>
        <taxon>Epsilonproteobacteria</taxon>
        <taxon>Campylobacterales</taxon>
        <taxon>Campylobacteraceae</taxon>
        <taxon>Campylobacter</taxon>
    </lineage>
</organism>
<name>A7I036_CAMHC</name>
<accession>A7I036</accession>
<dbReference type="RefSeq" id="WP_012108158.1">
    <property type="nucleotide sequence ID" value="NC_009714.1"/>
</dbReference>
<dbReference type="STRING" id="360107.CHAB381_0274"/>
<sequence>MSDDLIFMFMVFITLILLCGCSAKNAQVTYKDVLIPVRCDIKMPLKPRNDGTFEAHKKLMIYYLECENTLKYCLGKDNE</sequence>
<dbReference type="eggNOG" id="ENOG50319MM">
    <property type="taxonomic scope" value="Bacteria"/>
</dbReference>
<dbReference type="HOGENOM" id="CLU_193684_1_0_7"/>
<evidence type="ECO:0000313" key="2">
    <source>
        <dbReference type="Proteomes" id="UP000002407"/>
    </source>
</evidence>
<gene>
    <name evidence="1" type="ordered locus">CHAB381_0274</name>
</gene>
<evidence type="ECO:0000313" key="1">
    <source>
        <dbReference type="EMBL" id="ABS52433.1"/>
    </source>
</evidence>
<proteinExistence type="predicted"/>
<keyword evidence="1" id="KW-0449">Lipoprotein</keyword>
<keyword evidence="2" id="KW-1185">Reference proteome</keyword>